<feature type="transmembrane region" description="Helical" evidence="1">
    <location>
        <begin position="391"/>
        <end position="413"/>
    </location>
</feature>
<proteinExistence type="predicted"/>
<evidence type="ECO:0000313" key="2">
    <source>
        <dbReference type="EMBL" id="KEF30011.1"/>
    </source>
</evidence>
<dbReference type="AlphaFoldDB" id="A0A072MXL2"/>
<feature type="transmembrane region" description="Helical" evidence="1">
    <location>
        <begin position="271"/>
        <end position="289"/>
    </location>
</feature>
<evidence type="ECO:0000256" key="1">
    <source>
        <dbReference type="SAM" id="Phobius"/>
    </source>
</evidence>
<feature type="transmembrane region" description="Helical" evidence="1">
    <location>
        <begin position="55"/>
        <end position="72"/>
    </location>
</feature>
<feature type="transmembrane region" description="Helical" evidence="1">
    <location>
        <begin position="425"/>
        <end position="446"/>
    </location>
</feature>
<comment type="caution">
    <text evidence="2">The sequence shown here is derived from an EMBL/GenBank/DDBJ whole genome shotgun (WGS) entry which is preliminary data.</text>
</comment>
<feature type="transmembrane region" description="Helical" evidence="1">
    <location>
        <begin position="244"/>
        <end position="264"/>
    </location>
</feature>
<feature type="transmembrane region" description="Helical" evidence="1">
    <location>
        <begin position="345"/>
        <end position="371"/>
    </location>
</feature>
<keyword evidence="1" id="KW-0812">Transmembrane</keyword>
<keyword evidence="1" id="KW-0472">Membrane</keyword>
<dbReference type="OrthoDB" id="7025449at2"/>
<protein>
    <submittedName>
        <fullName evidence="2">Uncharacterized protein</fullName>
    </submittedName>
</protein>
<gene>
    <name evidence="2" type="ORF">D777_03187</name>
</gene>
<dbReference type="EMBL" id="ANIE01000009">
    <property type="protein sequence ID" value="KEF30011.1"/>
    <property type="molecule type" value="Genomic_DNA"/>
</dbReference>
<evidence type="ECO:0000313" key="3">
    <source>
        <dbReference type="Proteomes" id="UP000035057"/>
    </source>
</evidence>
<dbReference type="PATRIC" id="fig|1137280.3.peg.3003"/>
<keyword evidence="3" id="KW-1185">Reference proteome</keyword>
<dbReference type="STRING" id="1137280.D777_03187"/>
<feature type="transmembrane region" description="Helical" evidence="1">
    <location>
        <begin position="126"/>
        <end position="150"/>
    </location>
</feature>
<feature type="transmembrane region" description="Helical" evidence="1">
    <location>
        <begin position="170"/>
        <end position="194"/>
    </location>
</feature>
<feature type="transmembrane region" description="Helical" evidence="1">
    <location>
        <begin position="30"/>
        <end position="48"/>
    </location>
</feature>
<keyword evidence="1" id="KW-1133">Transmembrane helix</keyword>
<feature type="transmembrane region" description="Helical" evidence="1">
    <location>
        <begin position="206"/>
        <end position="224"/>
    </location>
</feature>
<dbReference type="RefSeq" id="WP_036133867.1">
    <property type="nucleotide sequence ID" value="NZ_ANIE01000009.1"/>
</dbReference>
<name>A0A072MXL2_9GAMM</name>
<organism evidence="2 3">
    <name type="scientific">Marinobacter nitratireducens</name>
    <dbReference type="NCBI Taxonomy" id="1137280"/>
    <lineage>
        <taxon>Bacteria</taxon>
        <taxon>Pseudomonadati</taxon>
        <taxon>Pseudomonadota</taxon>
        <taxon>Gammaproteobacteria</taxon>
        <taxon>Pseudomonadales</taxon>
        <taxon>Marinobacteraceae</taxon>
        <taxon>Marinobacter</taxon>
    </lineage>
</organism>
<dbReference type="Proteomes" id="UP000035057">
    <property type="component" value="Unassembled WGS sequence"/>
</dbReference>
<accession>A0A072MXL2</accession>
<sequence>MIRGRLVRATLPLAMLLALSAMCMDSRSLSAVAGGLFLVCFLLHGGQIHGYARGLLALGFVVTVWLVAGGSMSGAQLEKGLADAGFYSAFLASLGMMQCLVRRFEVLRRIHDVLLGGPPIWLYPKYAAVSGAIASVLSFGMMNLLCGTLSDTLRERGITGSSRLRWLRSVLISALRGFALVPLVAPTSVAVAILTRELPQLSWSMLLPFGAAAAVVLIGVGWALEQRRFREISSERVALAQWPAGTLGLVVLVLAVFTVMFALVTLTGLKVSAAAMLAVPGITFVYMLWRGRSLVNVAKEGADQIAGMTNEMSIFAASALLGVSLSTVIPDTVLIGLISSSSGTWLLAAAGLLIMPLLSAIGIIPITVLSIQAGMLPPLVAEGMDPLPVSVALVTGFSLAMMLSPFGPSVMLLSRFGQVSRWVVAFRWNGVFVVIAVPLLLALLAFEALMLPVPG</sequence>
<feature type="transmembrane region" description="Helical" evidence="1">
    <location>
        <begin position="84"/>
        <end position="101"/>
    </location>
</feature>
<reference evidence="2 3" key="1">
    <citation type="submission" date="2012-12" db="EMBL/GenBank/DDBJ databases">
        <title>Genome assembly of Marinobacter sp. AK21.</title>
        <authorList>
            <person name="Khatri I."/>
            <person name="Kumar R."/>
            <person name="Vaidya B."/>
            <person name="Subramanian S."/>
            <person name="Pinnaka A."/>
        </authorList>
    </citation>
    <scope>NUCLEOTIDE SEQUENCE [LARGE SCALE GENOMIC DNA]</scope>
    <source>
        <strain evidence="2 3">AK21</strain>
    </source>
</reference>